<evidence type="ECO:0000313" key="2">
    <source>
        <dbReference type="EMBL" id="PON65838.1"/>
    </source>
</evidence>
<dbReference type="InterPro" id="IPR029058">
    <property type="entry name" value="AB_hydrolase_fold"/>
</dbReference>
<keyword evidence="3" id="KW-1185">Reference proteome</keyword>
<comment type="similarity">
    <text evidence="1">Belongs to the peptidase S10 family.</text>
</comment>
<proteinExistence type="inferred from homology"/>
<keyword evidence="2" id="KW-0645">Protease</keyword>
<accession>A0A2P5CXS1</accession>
<dbReference type="Proteomes" id="UP000237105">
    <property type="component" value="Unassembled WGS sequence"/>
</dbReference>
<name>A0A2P5CXS1_PARAD</name>
<dbReference type="OrthoDB" id="443318at2759"/>
<dbReference type="InterPro" id="IPR001563">
    <property type="entry name" value="Peptidase_S10"/>
</dbReference>
<sequence>MGHKYEGDGESDDLLMFYYFIESERSPENDPLILRLTGGPACSSFALLLKLFLKFLILPFKKNTCALHMLTSIHDLTEAKDWDEIATDL</sequence>
<dbReference type="GO" id="GO:0006508">
    <property type="term" value="P:proteolysis"/>
    <property type="evidence" value="ECO:0007669"/>
    <property type="project" value="InterPro"/>
</dbReference>
<dbReference type="GO" id="GO:0004185">
    <property type="term" value="F:serine-type carboxypeptidase activity"/>
    <property type="evidence" value="ECO:0007669"/>
    <property type="project" value="InterPro"/>
</dbReference>
<protein>
    <submittedName>
        <fullName evidence="2">Peptidase S10, serine carboxypeptidase</fullName>
    </submittedName>
</protein>
<dbReference type="AlphaFoldDB" id="A0A2P5CXS1"/>
<dbReference type="EMBL" id="JXTB01000084">
    <property type="protein sequence ID" value="PON65838.1"/>
    <property type="molecule type" value="Genomic_DNA"/>
</dbReference>
<organism evidence="2 3">
    <name type="scientific">Parasponia andersonii</name>
    <name type="common">Sponia andersonii</name>
    <dbReference type="NCBI Taxonomy" id="3476"/>
    <lineage>
        <taxon>Eukaryota</taxon>
        <taxon>Viridiplantae</taxon>
        <taxon>Streptophyta</taxon>
        <taxon>Embryophyta</taxon>
        <taxon>Tracheophyta</taxon>
        <taxon>Spermatophyta</taxon>
        <taxon>Magnoliopsida</taxon>
        <taxon>eudicotyledons</taxon>
        <taxon>Gunneridae</taxon>
        <taxon>Pentapetalae</taxon>
        <taxon>rosids</taxon>
        <taxon>fabids</taxon>
        <taxon>Rosales</taxon>
        <taxon>Cannabaceae</taxon>
        <taxon>Parasponia</taxon>
    </lineage>
</organism>
<dbReference type="Gene3D" id="3.40.50.1820">
    <property type="entry name" value="alpha/beta hydrolase"/>
    <property type="match status" value="1"/>
</dbReference>
<gene>
    <name evidence="2" type="ORF">PanWU01x14_113270</name>
</gene>
<keyword evidence="2" id="KW-0121">Carboxypeptidase</keyword>
<dbReference type="SUPFAM" id="SSF53474">
    <property type="entry name" value="alpha/beta-Hydrolases"/>
    <property type="match status" value="1"/>
</dbReference>
<reference evidence="3" key="1">
    <citation type="submission" date="2016-06" db="EMBL/GenBank/DDBJ databases">
        <title>Parallel loss of symbiosis genes in relatives of nitrogen-fixing non-legume Parasponia.</title>
        <authorList>
            <person name="Van Velzen R."/>
            <person name="Holmer R."/>
            <person name="Bu F."/>
            <person name="Rutten L."/>
            <person name="Van Zeijl A."/>
            <person name="Liu W."/>
            <person name="Santuari L."/>
            <person name="Cao Q."/>
            <person name="Sharma T."/>
            <person name="Shen D."/>
            <person name="Roswanjaya Y."/>
            <person name="Wardhani T."/>
            <person name="Kalhor M.S."/>
            <person name="Jansen J."/>
            <person name="Van den Hoogen J."/>
            <person name="Gungor B."/>
            <person name="Hartog M."/>
            <person name="Hontelez J."/>
            <person name="Verver J."/>
            <person name="Yang W.-C."/>
            <person name="Schijlen E."/>
            <person name="Repin R."/>
            <person name="Schilthuizen M."/>
            <person name="Schranz E."/>
            <person name="Heidstra R."/>
            <person name="Miyata K."/>
            <person name="Fedorova E."/>
            <person name="Kohlen W."/>
            <person name="Bisseling T."/>
            <person name="Smit S."/>
            <person name="Geurts R."/>
        </authorList>
    </citation>
    <scope>NUCLEOTIDE SEQUENCE [LARGE SCALE GENOMIC DNA]</scope>
    <source>
        <strain evidence="3">cv. WU1-14</strain>
    </source>
</reference>
<keyword evidence="2" id="KW-0378">Hydrolase</keyword>
<dbReference type="Pfam" id="PF00450">
    <property type="entry name" value="Peptidase_S10"/>
    <property type="match status" value="1"/>
</dbReference>
<comment type="caution">
    <text evidence="2">The sequence shown here is derived from an EMBL/GenBank/DDBJ whole genome shotgun (WGS) entry which is preliminary data.</text>
</comment>
<evidence type="ECO:0000256" key="1">
    <source>
        <dbReference type="ARBA" id="ARBA00009431"/>
    </source>
</evidence>
<evidence type="ECO:0000313" key="3">
    <source>
        <dbReference type="Proteomes" id="UP000237105"/>
    </source>
</evidence>